<name>S9UTT1_9TRYP</name>
<reference evidence="1 2" key="1">
    <citation type="journal article" date="2013" name="PLoS ONE">
        <title>Predicting the Proteins of Angomonas deanei, Strigomonas culicis and Their Respective Endosymbionts Reveals New Aspects of the Trypanosomatidae Family.</title>
        <authorList>
            <person name="Motta M.C."/>
            <person name="Martins A.C."/>
            <person name="de Souza S.S."/>
            <person name="Catta-Preta C.M."/>
            <person name="Silva R."/>
            <person name="Klein C.C."/>
            <person name="de Almeida L.G."/>
            <person name="de Lima Cunha O."/>
            <person name="Ciapina L.P."/>
            <person name="Brocchi M."/>
            <person name="Colabardini A.C."/>
            <person name="de Araujo Lima B."/>
            <person name="Machado C.R."/>
            <person name="de Almeida Soares C.M."/>
            <person name="Probst C.M."/>
            <person name="de Menezes C.B."/>
            <person name="Thompson C.E."/>
            <person name="Bartholomeu D.C."/>
            <person name="Gradia D.F."/>
            <person name="Pavoni D.P."/>
            <person name="Grisard E.C."/>
            <person name="Fantinatti-Garboggini F."/>
            <person name="Marchini F.K."/>
            <person name="Rodrigues-Luiz G.F."/>
            <person name="Wagner G."/>
            <person name="Goldman G.H."/>
            <person name="Fietto J.L."/>
            <person name="Elias M.C."/>
            <person name="Goldman M.H."/>
            <person name="Sagot M.F."/>
            <person name="Pereira M."/>
            <person name="Stoco P.H."/>
            <person name="de Mendonca-Neto R.P."/>
            <person name="Teixeira S.M."/>
            <person name="Maciel T.E."/>
            <person name="de Oliveira Mendes T.A."/>
            <person name="Urmenyi T.P."/>
            <person name="de Souza W."/>
            <person name="Schenkman S."/>
            <person name="de Vasconcelos A.T."/>
        </authorList>
    </citation>
    <scope>NUCLEOTIDE SEQUENCE [LARGE SCALE GENOMIC DNA]</scope>
</reference>
<evidence type="ECO:0000313" key="1">
    <source>
        <dbReference type="EMBL" id="EPY32288.1"/>
    </source>
</evidence>
<dbReference type="AlphaFoldDB" id="S9UTT1"/>
<organism evidence="1 2">
    <name type="scientific">Strigomonas culicis</name>
    <dbReference type="NCBI Taxonomy" id="28005"/>
    <lineage>
        <taxon>Eukaryota</taxon>
        <taxon>Discoba</taxon>
        <taxon>Euglenozoa</taxon>
        <taxon>Kinetoplastea</taxon>
        <taxon>Metakinetoplastina</taxon>
        <taxon>Trypanosomatida</taxon>
        <taxon>Trypanosomatidae</taxon>
        <taxon>Strigomonadinae</taxon>
        <taxon>Strigomonas</taxon>
    </lineage>
</organism>
<proteinExistence type="predicted"/>
<sequence length="113" mass="13002">MRFNTRKYARTRDGTHQLPVTNLFLQTRDSYVHGLRYLPLAIRNDMKQILKTGRLSAHQTAITLTETYNCLFSSSARGSCPSYEFLHEVRNLSDEAILGSCTRTNEKYDALIK</sequence>
<protein>
    <submittedName>
        <fullName evidence="1">Uncharacterized protein</fullName>
    </submittedName>
</protein>
<gene>
    <name evidence="1" type="ORF">STCU_02886</name>
</gene>
<keyword evidence="2" id="KW-1185">Reference proteome</keyword>
<accession>S9UTT1</accession>
<evidence type="ECO:0000313" key="2">
    <source>
        <dbReference type="Proteomes" id="UP000015354"/>
    </source>
</evidence>
<dbReference type="OrthoDB" id="258431at2759"/>
<comment type="caution">
    <text evidence="1">The sequence shown here is derived from an EMBL/GenBank/DDBJ whole genome shotgun (WGS) entry which is preliminary data.</text>
</comment>
<dbReference type="Proteomes" id="UP000015354">
    <property type="component" value="Unassembled WGS sequence"/>
</dbReference>
<dbReference type="EMBL" id="ATMH01002886">
    <property type="protein sequence ID" value="EPY32288.1"/>
    <property type="molecule type" value="Genomic_DNA"/>
</dbReference>